<sequence length="46" mass="5192">MIPIYLPQNVYGTVSLAVLNWFGAPHTSFSHSVTAMIYSYMLDEIL</sequence>
<name>A0A8S5NWF9_9CAUD</name>
<dbReference type="EMBL" id="BK015274">
    <property type="protein sequence ID" value="DAD99073.1"/>
    <property type="molecule type" value="Genomic_DNA"/>
</dbReference>
<reference evidence="1" key="1">
    <citation type="journal article" date="2021" name="Proc. Natl. Acad. Sci. U.S.A.">
        <title>A Catalog of Tens of Thousands of Viruses from Human Metagenomes Reveals Hidden Associations with Chronic Diseases.</title>
        <authorList>
            <person name="Tisza M.J."/>
            <person name="Buck C.B."/>
        </authorList>
    </citation>
    <scope>NUCLEOTIDE SEQUENCE</scope>
    <source>
        <strain evidence="1">Ct4Ap70</strain>
    </source>
</reference>
<accession>A0A8S5NWF9</accession>
<protein>
    <submittedName>
        <fullName evidence="1">Uncharacterized protein</fullName>
    </submittedName>
</protein>
<evidence type="ECO:0000313" key="1">
    <source>
        <dbReference type="EMBL" id="DAD99073.1"/>
    </source>
</evidence>
<organism evidence="1">
    <name type="scientific">Siphoviridae sp. ct4Ap70</name>
    <dbReference type="NCBI Taxonomy" id="2825328"/>
    <lineage>
        <taxon>Viruses</taxon>
        <taxon>Duplodnaviria</taxon>
        <taxon>Heunggongvirae</taxon>
        <taxon>Uroviricota</taxon>
        <taxon>Caudoviricetes</taxon>
    </lineage>
</organism>
<proteinExistence type="predicted"/>